<dbReference type="Pfam" id="PF00440">
    <property type="entry name" value="TetR_N"/>
    <property type="match status" value="1"/>
</dbReference>
<accession>A0ABX1GGT0</accession>
<dbReference type="SUPFAM" id="SSF46689">
    <property type="entry name" value="Homeodomain-like"/>
    <property type="match status" value="1"/>
</dbReference>
<dbReference type="Gene3D" id="1.10.357.10">
    <property type="entry name" value="Tetracycline Repressor, domain 2"/>
    <property type="match status" value="1"/>
</dbReference>
<dbReference type="InterPro" id="IPR001647">
    <property type="entry name" value="HTH_TetR"/>
</dbReference>
<evidence type="ECO:0000256" key="1">
    <source>
        <dbReference type="ARBA" id="ARBA00023015"/>
    </source>
</evidence>
<proteinExistence type="predicted"/>
<dbReference type="PRINTS" id="PR00455">
    <property type="entry name" value="HTHTETR"/>
</dbReference>
<keyword evidence="2 4" id="KW-0238">DNA-binding</keyword>
<evidence type="ECO:0000256" key="4">
    <source>
        <dbReference type="PROSITE-ProRule" id="PRU00335"/>
    </source>
</evidence>
<name>A0ABX1GGT0_9GAMM</name>
<protein>
    <submittedName>
        <fullName evidence="6">TetR/AcrR family transcriptional regulator</fullName>
    </submittedName>
</protein>
<comment type="caution">
    <text evidence="6">The sequence shown here is derived from an EMBL/GenBank/DDBJ whole genome shotgun (WGS) entry which is preliminary data.</text>
</comment>
<reference evidence="6 7" key="1">
    <citation type="submission" date="2020-04" db="EMBL/GenBank/DDBJ databases">
        <authorList>
            <person name="Yoon J."/>
        </authorList>
    </citation>
    <scope>NUCLEOTIDE SEQUENCE [LARGE SCALE GENOMIC DNA]</scope>
    <source>
        <strain evidence="6 7">KMU-166</strain>
    </source>
</reference>
<dbReference type="EMBL" id="JAAWWK010000003">
    <property type="protein sequence ID" value="NKI17753.1"/>
    <property type="molecule type" value="Genomic_DNA"/>
</dbReference>
<keyword evidence="7" id="KW-1185">Reference proteome</keyword>
<dbReference type="InterPro" id="IPR009057">
    <property type="entry name" value="Homeodomain-like_sf"/>
</dbReference>
<evidence type="ECO:0000313" key="6">
    <source>
        <dbReference type="EMBL" id="NKI17753.1"/>
    </source>
</evidence>
<dbReference type="PANTHER" id="PTHR30055:SF234">
    <property type="entry name" value="HTH-TYPE TRANSCRIPTIONAL REGULATOR BETI"/>
    <property type="match status" value="1"/>
</dbReference>
<dbReference type="RefSeq" id="WP_168450294.1">
    <property type="nucleotide sequence ID" value="NZ_JAAWWK010000003.1"/>
</dbReference>
<organism evidence="6 7">
    <name type="scientific">Spongiibacter thalassae</name>
    <dbReference type="NCBI Taxonomy" id="2721624"/>
    <lineage>
        <taxon>Bacteria</taxon>
        <taxon>Pseudomonadati</taxon>
        <taxon>Pseudomonadota</taxon>
        <taxon>Gammaproteobacteria</taxon>
        <taxon>Cellvibrionales</taxon>
        <taxon>Spongiibacteraceae</taxon>
        <taxon>Spongiibacter</taxon>
    </lineage>
</organism>
<evidence type="ECO:0000256" key="3">
    <source>
        <dbReference type="ARBA" id="ARBA00023163"/>
    </source>
</evidence>
<feature type="domain" description="HTH tetR-type" evidence="5">
    <location>
        <begin position="4"/>
        <end position="64"/>
    </location>
</feature>
<dbReference type="PROSITE" id="PS50977">
    <property type="entry name" value="HTH_TETR_2"/>
    <property type="match status" value="1"/>
</dbReference>
<keyword evidence="1" id="KW-0805">Transcription regulation</keyword>
<dbReference type="Proteomes" id="UP000765845">
    <property type="component" value="Unassembled WGS sequence"/>
</dbReference>
<evidence type="ECO:0000259" key="5">
    <source>
        <dbReference type="PROSITE" id="PS50977"/>
    </source>
</evidence>
<gene>
    <name evidence="6" type="ORF">HCU74_09995</name>
</gene>
<evidence type="ECO:0000256" key="2">
    <source>
        <dbReference type="ARBA" id="ARBA00023125"/>
    </source>
</evidence>
<dbReference type="PANTHER" id="PTHR30055">
    <property type="entry name" value="HTH-TYPE TRANSCRIPTIONAL REGULATOR RUTR"/>
    <property type="match status" value="1"/>
</dbReference>
<sequence>MARPRVRGRLLDAAYELLCEGGVSLLTTRGVAAKAGTTEASVFNNFGDKNGLLKALIAERLPQVIAVHNEVNRPDTSDLTSWVSDVLSAAEDFYIVVVPLSAPIWATGHRLLSDENERESLFPLHAALTLRLRVLQHSGVVSEGFQAESTATLLLGAALHNALNYIALFGGEGRYMAEDDLAVIHNDPVRSLHKRALVESLVRLIRAE</sequence>
<evidence type="ECO:0000313" key="7">
    <source>
        <dbReference type="Proteomes" id="UP000765845"/>
    </source>
</evidence>
<feature type="DNA-binding region" description="H-T-H motif" evidence="4">
    <location>
        <begin position="27"/>
        <end position="46"/>
    </location>
</feature>
<dbReference type="InterPro" id="IPR050109">
    <property type="entry name" value="HTH-type_TetR-like_transc_reg"/>
</dbReference>
<keyword evidence="3" id="KW-0804">Transcription</keyword>